<dbReference type="RefSeq" id="WP_353713853.1">
    <property type="nucleotide sequence ID" value="NZ_CP159307.1"/>
</dbReference>
<dbReference type="Pfam" id="PF00501">
    <property type="entry name" value="AMP-binding"/>
    <property type="match status" value="1"/>
</dbReference>
<evidence type="ECO:0000313" key="3">
    <source>
        <dbReference type="EMBL" id="XCH32580.1"/>
    </source>
</evidence>
<dbReference type="PANTHER" id="PTHR43845:SF1">
    <property type="entry name" value="BLR5969 PROTEIN"/>
    <property type="match status" value="1"/>
</dbReference>
<name>A0AAU8G738_9CHLR</name>
<reference evidence="3" key="1">
    <citation type="submission" date="2024-06" db="EMBL/GenBank/DDBJ databases">
        <title>A Novel Isolate, Dehalogenimonas sp. Strain 4OHTPN, Dechlorinates Aromatic 4 Hydroxy chlorothalonil by a Novel Reductive Dehalogenase.</title>
        <authorList>
            <person name="Liu G."/>
        </authorList>
    </citation>
    <scope>NUCLEOTIDE SEQUENCE</scope>
    <source>
        <strain evidence="3">4OHTPN</strain>
    </source>
</reference>
<feature type="domain" description="AMP-dependent ligase C-terminal" evidence="2">
    <location>
        <begin position="336"/>
        <end position="424"/>
    </location>
</feature>
<accession>A0AAU8G738</accession>
<protein>
    <submittedName>
        <fullName evidence="3">AMP-binding protein</fullName>
    </submittedName>
</protein>
<dbReference type="SUPFAM" id="SSF56801">
    <property type="entry name" value="Acetyl-CoA synthetase-like"/>
    <property type="match status" value="1"/>
</dbReference>
<dbReference type="Gene3D" id="3.30.300.30">
    <property type="match status" value="1"/>
</dbReference>
<feature type="domain" description="AMP-dependent synthetase/ligase" evidence="1">
    <location>
        <begin position="153"/>
        <end position="286"/>
    </location>
</feature>
<dbReference type="InterPro" id="IPR045851">
    <property type="entry name" value="AMP-bd_C_sf"/>
</dbReference>
<dbReference type="InterPro" id="IPR028154">
    <property type="entry name" value="AMP-dep_Lig_C"/>
</dbReference>
<dbReference type="Gene3D" id="3.40.50.12780">
    <property type="entry name" value="N-terminal domain of ligase-like"/>
    <property type="match status" value="1"/>
</dbReference>
<dbReference type="Pfam" id="PF14535">
    <property type="entry name" value="AMP-binding_C_2"/>
    <property type="match status" value="1"/>
</dbReference>
<dbReference type="InterPro" id="IPR000873">
    <property type="entry name" value="AMP-dep_synth/lig_dom"/>
</dbReference>
<organism evidence="3">
    <name type="scientific">Dehalogenimonas sp. 4OHTPN</name>
    <dbReference type="NCBI Taxonomy" id="3166643"/>
    <lineage>
        <taxon>Bacteria</taxon>
        <taxon>Bacillati</taxon>
        <taxon>Chloroflexota</taxon>
        <taxon>Dehalococcoidia</taxon>
        <taxon>Dehalococcoidales</taxon>
        <taxon>Dehalococcoidaceae</taxon>
        <taxon>Dehalogenimonas</taxon>
    </lineage>
</organism>
<evidence type="ECO:0000259" key="1">
    <source>
        <dbReference type="Pfam" id="PF00501"/>
    </source>
</evidence>
<gene>
    <name evidence="3" type="ORF">ABV300_05235</name>
</gene>
<dbReference type="AlphaFoldDB" id="A0AAU8G738"/>
<dbReference type="EMBL" id="CP159307">
    <property type="protein sequence ID" value="XCH32580.1"/>
    <property type="molecule type" value="Genomic_DNA"/>
</dbReference>
<evidence type="ECO:0000259" key="2">
    <source>
        <dbReference type="Pfam" id="PF14535"/>
    </source>
</evidence>
<proteinExistence type="predicted"/>
<sequence>MTAINKDLHYDELESMAASERQAYLDARLVKAVARAYRGAPGVREMLNQAGVRPSQIKTASDLEKLPITRKTDLIEKQKQNRPYGGYYIGQLDEIERVFISPGPVYEPLHSSRIKWFARSFWAAGFCRGDVAINTFTYHLSPAGTLFGEALRHCGATVVVAGAGNTEIHLRTMKDLGVTGFVGTPSYLMSLINKIEETGGNFKKDFKVNKAWFTGEMLSPSVRRILEQDYCVDTRQAYAVTEPGGALAYECSQKSGLHLMDDYLIEIVDPATGKQMLPGDVGEVVVTPLHNPHWGLLRFGTGDLSRLLMDQCACGRTAPKLAGLLGRTGEAVKVRGMFVVPKQAEAALSRIGQDGKFQIIVRREGNRDVLTLKLEVKPSAGHSGEPRQGIEEAFQNACVVKLDHLELASPGSIPADAKTVVDERKWD</sequence>
<dbReference type="PANTHER" id="PTHR43845">
    <property type="entry name" value="BLR5969 PROTEIN"/>
    <property type="match status" value="1"/>
</dbReference>
<dbReference type="InterPro" id="IPR042099">
    <property type="entry name" value="ANL_N_sf"/>
</dbReference>